<dbReference type="AlphaFoldDB" id="A0AAD6W4F2"/>
<keyword evidence="2" id="KW-1185">Reference proteome</keyword>
<organism evidence="1 2">
    <name type="scientific">Populus alba x Populus x berolinensis</name>
    <dbReference type="NCBI Taxonomy" id="444605"/>
    <lineage>
        <taxon>Eukaryota</taxon>
        <taxon>Viridiplantae</taxon>
        <taxon>Streptophyta</taxon>
        <taxon>Embryophyta</taxon>
        <taxon>Tracheophyta</taxon>
        <taxon>Spermatophyta</taxon>
        <taxon>Magnoliopsida</taxon>
        <taxon>eudicotyledons</taxon>
        <taxon>Gunneridae</taxon>
        <taxon>Pentapetalae</taxon>
        <taxon>rosids</taxon>
        <taxon>fabids</taxon>
        <taxon>Malpighiales</taxon>
        <taxon>Salicaceae</taxon>
        <taxon>Saliceae</taxon>
        <taxon>Populus</taxon>
    </lineage>
</organism>
<accession>A0AAD6W4F2</accession>
<proteinExistence type="predicted"/>
<protein>
    <submittedName>
        <fullName evidence="1">Uncharacterized protein</fullName>
    </submittedName>
</protein>
<reference evidence="1" key="1">
    <citation type="journal article" date="2023" name="Mol. Ecol. Resour.">
        <title>Chromosome-level genome assembly of a triploid poplar Populus alba 'Berolinensis'.</title>
        <authorList>
            <person name="Chen S."/>
            <person name="Yu Y."/>
            <person name="Wang X."/>
            <person name="Wang S."/>
            <person name="Zhang T."/>
            <person name="Zhou Y."/>
            <person name="He R."/>
            <person name="Meng N."/>
            <person name="Wang Y."/>
            <person name="Liu W."/>
            <person name="Liu Z."/>
            <person name="Liu J."/>
            <person name="Guo Q."/>
            <person name="Huang H."/>
            <person name="Sederoff R.R."/>
            <person name="Wang G."/>
            <person name="Qu G."/>
            <person name="Chen S."/>
        </authorList>
    </citation>
    <scope>NUCLEOTIDE SEQUENCE</scope>
    <source>
        <strain evidence="1">SC-2020</strain>
    </source>
</reference>
<evidence type="ECO:0000313" key="1">
    <source>
        <dbReference type="EMBL" id="KAJ6997774.1"/>
    </source>
</evidence>
<name>A0AAD6W4F2_9ROSI</name>
<evidence type="ECO:0000313" key="2">
    <source>
        <dbReference type="Proteomes" id="UP001164929"/>
    </source>
</evidence>
<dbReference type="EMBL" id="JAQIZT010000005">
    <property type="protein sequence ID" value="KAJ6997774.1"/>
    <property type="molecule type" value="Genomic_DNA"/>
</dbReference>
<sequence>MLHDDRVRLFYWVVESLTGLLTEILLPQLVIPSFDPSILHTRGSLLLVRVPLLPRATDSASLFY</sequence>
<comment type="caution">
    <text evidence="1">The sequence shown here is derived from an EMBL/GenBank/DDBJ whole genome shotgun (WGS) entry which is preliminary data.</text>
</comment>
<dbReference type="Proteomes" id="UP001164929">
    <property type="component" value="Chromosome 5"/>
</dbReference>
<gene>
    <name evidence="1" type="ORF">NC653_014113</name>
</gene>